<dbReference type="Pfam" id="PF01594">
    <property type="entry name" value="AI-2E_transport"/>
    <property type="match status" value="1"/>
</dbReference>
<accession>A0ABP9S7I8</accession>
<keyword evidence="5 6" id="KW-0472">Membrane</keyword>
<comment type="similarity">
    <text evidence="2">Belongs to the autoinducer-2 exporter (AI-2E) (TC 2.A.86) family.</text>
</comment>
<evidence type="ECO:0000256" key="5">
    <source>
        <dbReference type="ARBA" id="ARBA00023136"/>
    </source>
</evidence>
<gene>
    <name evidence="7" type="ORF">GCM10025772_18120</name>
</gene>
<evidence type="ECO:0000313" key="8">
    <source>
        <dbReference type="Proteomes" id="UP001501600"/>
    </source>
</evidence>
<feature type="transmembrane region" description="Helical" evidence="6">
    <location>
        <begin position="156"/>
        <end position="181"/>
    </location>
</feature>
<dbReference type="InterPro" id="IPR002549">
    <property type="entry name" value="AI-2E-like"/>
</dbReference>
<evidence type="ECO:0000256" key="1">
    <source>
        <dbReference type="ARBA" id="ARBA00004141"/>
    </source>
</evidence>
<keyword evidence="8" id="KW-1185">Reference proteome</keyword>
<evidence type="ECO:0000256" key="6">
    <source>
        <dbReference type="SAM" id="Phobius"/>
    </source>
</evidence>
<feature type="transmembrane region" description="Helical" evidence="6">
    <location>
        <begin position="66"/>
        <end position="85"/>
    </location>
</feature>
<feature type="transmembrane region" description="Helical" evidence="6">
    <location>
        <begin position="36"/>
        <end position="54"/>
    </location>
</feature>
<protein>
    <submittedName>
        <fullName evidence="7">AI-2E family transporter</fullName>
    </submittedName>
</protein>
<comment type="subcellular location">
    <subcellularLocation>
        <location evidence="1">Membrane</location>
        <topology evidence="1">Multi-pass membrane protein</topology>
    </subcellularLocation>
</comment>
<name>A0ABP9S7I8_9GAMM</name>
<comment type="caution">
    <text evidence="7">The sequence shown here is derived from an EMBL/GenBank/DDBJ whole genome shotgun (WGS) entry which is preliminary data.</text>
</comment>
<evidence type="ECO:0000256" key="2">
    <source>
        <dbReference type="ARBA" id="ARBA00009773"/>
    </source>
</evidence>
<sequence>MADLDPRFQRGAVEAAIRIGLLFVLVLWCFEIIRPFITPVVWAVILAVALYPMFCKLKSWLGGRGGLAAALIAIVGMAILLLPGFQIAASAVDSVAAIGAQLEEGSFSLPPPASAVKAWPLVGDLIFQHWSQASTDIEKYLLTYAADIKRVVGGAAAFAASLFGGILMFCLSLAIAAFLMANGAACEAACRRIAFGLLDERGGQLMQLSRDTIQSVAKGVLGVAVIQSTLIAVGFFVVGVPGAAVLYVVLLVVAIAQLPSILVVVPVIIYVFQTETTLVAILFTAWSVLAGLSDNVLKPMLLGRGIDVPMLVILLGSLGGMLMSGFIGLFVGAVVLALGYQLFMGWLEINTQTPQEDSPRSE</sequence>
<feature type="transmembrane region" description="Helical" evidence="6">
    <location>
        <begin position="216"/>
        <end position="238"/>
    </location>
</feature>
<feature type="transmembrane region" description="Helical" evidence="6">
    <location>
        <begin position="244"/>
        <end position="271"/>
    </location>
</feature>
<evidence type="ECO:0000256" key="3">
    <source>
        <dbReference type="ARBA" id="ARBA00022692"/>
    </source>
</evidence>
<dbReference type="EMBL" id="BAABLF010000011">
    <property type="protein sequence ID" value="GAA5191419.1"/>
    <property type="molecule type" value="Genomic_DNA"/>
</dbReference>
<keyword evidence="4 6" id="KW-1133">Transmembrane helix</keyword>
<keyword evidence="3 6" id="KW-0812">Transmembrane</keyword>
<organism evidence="7 8">
    <name type="scientific">Ferrimonas gelatinilytica</name>
    <dbReference type="NCBI Taxonomy" id="1255257"/>
    <lineage>
        <taxon>Bacteria</taxon>
        <taxon>Pseudomonadati</taxon>
        <taxon>Pseudomonadota</taxon>
        <taxon>Gammaproteobacteria</taxon>
        <taxon>Alteromonadales</taxon>
        <taxon>Ferrimonadaceae</taxon>
        <taxon>Ferrimonas</taxon>
    </lineage>
</organism>
<reference evidence="8" key="1">
    <citation type="journal article" date="2019" name="Int. J. Syst. Evol. Microbiol.">
        <title>The Global Catalogue of Microorganisms (GCM) 10K type strain sequencing project: providing services to taxonomists for standard genome sequencing and annotation.</title>
        <authorList>
            <consortium name="The Broad Institute Genomics Platform"/>
            <consortium name="The Broad Institute Genome Sequencing Center for Infectious Disease"/>
            <person name="Wu L."/>
            <person name="Ma J."/>
        </authorList>
    </citation>
    <scope>NUCLEOTIDE SEQUENCE [LARGE SCALE GENOMIC DNA]</scope>
    <source>
        <strain evidence="8">JCM 18720</strain>
    </source>
</reference>
<dbReference type="RefSeq" id="WP_345316736.1">
    <property type="nucleotide sequence ID" value="NZ_BAABLF010000011.1"/>
</dbReference>
<proteinExistence type="inferred from homology"/>
<feature type="transmembrane region" description="Helical" evidence="6">
    <location>
        <begin position="278"/>
        <end position="297"/>
    </location>
</feature>
<evidence type="ECO:0000256" key="4">
    <source>
        <dbReference type="ARBA" id="ARBA00022989"/>
    </source>
</evidence>
<evidence type="ECO:0000313" key="7">
    <source>
        <dbReference type="EMBL" id="GAA5191419.1"/>
    </source>
</evidence>
<dbReference type="Proteomes" id="UP001501600">
    <property type="component" value="Unassembled WGS sequence"/>
</dbReference>
<feature type="transmembrane region" description="Helical" evidence="6">
    <location>
        <begin position="309"/>
        <end position="338"/>
    </location>
</feature>